<evidence type="ECO:0000313" key="6">
    <source>
        <dbReference type="Proteomes" id="UP000886653"/>
    </source>
</evidence>
<dbReference type="SMART" id="SM00369">
    <property type="entry name" value="LRR_TYP"/>
    <property type="match status" value="6"/>
</dbReference>
<keyword evidence="2" id="KW-0732">Signal</keyword>
<dbReference type="SUPFAM" id="SSF52047">
    <property type="entry name" value="RNI-like"/>
    <property type="match status" value="1"/>
</dbReference>
<proteinExistence type="predicted"/>
<dbReference type="OrthoDB" id="1517790at2759"/>
<dbReference type="Pfam" id="PF13516">
    <property type="entry name" value="LRR_6"/>
    <property type="match status" value="2"/>
</dbReference>
<dbReference type="EMBL" id="MU167210">
    <property type="protein sequence ID" value="KAG0151911.1"/>
    <property type="molecule type" value="Genomic_DNA"/>
</dbReference>
<dbReference type="PROSITE" id="PS51450">
    <property type="entry name" value="LRR"/>
    <property type="match status" value="6"/>
</dbReference>
<dbReference type="Proteomes" id="UP000886653">
    <property type="component" value="Unassembled WGS sequence"/>
</dbReference>
<keyword evidence="3" id="KW-0677">Repeat</keyword>
<evidence type="ECO:0000313" key="5">
    <source>
        <dbReference type="EMBL" id="KAG0151911.1"/>
    </source>
</evidence>
<evidence type="ECO:0000256" key="4">
    <source>
        <dbReference type="SAM" id="MobiDB-lite"/>
    </source>
</evidence>
<dbReference type="PANTHER" id="PTHR24373">
    <property type="entry name" value="SLIT RELATED LEUCINE-RICH REPEAT NEURONAL PROTEIN"/>
    <property type="match status" value="1"/>
</dbReference>
<sequence>MTTLTENGKERPTSLKSNQSRLPVLSNRLTSTSSKSRPPLPSLPVGLPSPSSPTSYASQPHTPSSKPSSSSSARRASKSPATSPQHPRSPLPRQMPKKTGQQEQEQQKTLKRPKSSHSIPKPKTMTDSPLPARSTTSMTNRSTTSMTNRTNPSPIPKTPVKSSEAFREMLASARRNAKKAGQSPRPVDQRTGGEDQTFSAEWGFQPLEKVIEKAQRTGRLNLGSRMINQLPSSIYSQLIPSHSVFHPSNRIPVLSFQAPSKAVDLSLPQADDEEANEGVKWYEILDLTYLNASMNDIEIIEDEIGGFESLEHCDLHHNKLANLPNSFGLLVNLVYLNLSSNKLQSFPLPILALVNLRELDLSNNALSKLWDVGWKPALKQALATVVRPVKADESGAEDQSFEESFDGSLRTGRGRPSMMSNSSVGNEDFSDFFPSSPTKRAAARERALIEKDSNSIHSVPFPSLHKFVLSSNAFSSQSLFGPQAPLLPPSLVELDVSKNALREPIDVAGSLVGLDQLSRIVLSGCEFGDSVFRFEIEEERDQLQDESPRLFESLKSLDLSHNGIDSLGPLEGFFGQHVPGRRLVYRGVPARLAKIVQGQTLTGAPNEVEVSVTENFLRDEGRRRRAMASTVVQPVSPPSVPTEALQTLTLNPSPELTILTEITPQPSPPTAPAVVVPQPNESDRIWQMIEAAYAKPTHTLSLPNHALSTFSLANPPADLPPIRTLDVSLNKLSTLPLALLHPETLTTLNLSRNKLPTAALSLAPHLPALEDLNLASNTLTSEGLFVAIEALAGSKLRALDLSSNMLTSDEGLEGVILGKSLQKLVLHSNRINSLATLERLASSLSGWTCKEIDLSDNDLAKLEPVLGCLPLEILFVSGNAFRVPVRKVYEGADGSGRLLKWLKERYVG</sequence>
<feature type="region of interest" description="Disordered" evidence="4">
    <location>
        <begin position="1"/>
        <end position="198"/>
    </location>
</feature>
<dbReference type="Gene3D" id="3.80.10.10">
    <property type="entry name" value="Ribonuclease Inhibitor"/>
    <property type="match status" value="3"/>
</dbReference>
<dbReference type="SMART" id="SM00365">
    <property type="entry name" value="LRR_SD22"/>
    <property type="match status" value="3"/>
</dbReference>
<gene>
    <name evidence="5" type="ORF">CROQUDRAFT_667612</name>
</gene>
<feature type="compositionally biased region" description="Low complexity" evidence="4">
    <location>
        <begin position="133"/>
        <end position="152"/>
    </location>
</feature>
<dbReference type="AlphaFoldDB" id="A0A9P6TGL9"/>
<name>A0A9P6TGL9_9BASI</name>
<accession>A0A9P6TGL9</accession>
<keyword evidence="1" id="KW-0433">Leucine-rich repeat</keyword>
<feature type="compositionally biased region" description="Low complexity" evidence="4">
    <location>
        <begin position="62"/>
        <end position="84"/>
    </location>
</feature>
<feature type="compositionally biased region" description="Low complexity" evidence="4">
    <location>
        <begin position="28"/>
        <end position="55"/>
    </location>
</feature>
<protein>
    <recommendedName>
        <fullName evidence="7">Leucine-rich repeat-containing protein 40</fullName>
    </recommendedName>
</protein>
<reference evidence="5" key="1">
    <citation type="submission" date="2013-11" db="EMBL/GenBank/DDBJ databases">
        <title>Genome sequence of the fusiform rust pathogen reveals effectors for host alternation and coevolution with pine.</title>
        <authorList>
            <consortium name="DOE Joint Genome Institute"/>
            <person name="Smith K."/>
            <person name="Pendleton A."/>
            <person name="Kubisiak T."/>
            <person name="Anderson C."/>
            <person name="Salamov A."/>
            <person name="Aerts A."/>
            <person name="Riley R."/>
            <person name="Clum A."/>
            <person name="Lindquist E."/>
            <person name="Ence D."/>
            <person name="Campbell M."/>
            <person name="Kronenberg Z."/>
            <person name="Feau N."/>
            <person name="Dhillon B."/>
            <person name="Hamelin R."/>
            <person name="Burleigh J."/>
            <person name="Smith J."/>
            <person name="Yandell M."/>
            <person name="Nelson C."/>
            <person name="Grigoriev I."/>
            <person name="Davis J."/>
        </authorList>
    </citation>
    <scope>NUCLEOTIDE SEQUENCE</scope>
    <source>
        <strain evidence="5">G11</strain>
    </source>
</reference>
<evidence type="ECO:0000256" key="2">
    <source>
        <dbReference type="ARBA" id="ARBA00022729"/>
    </source>
</evidence>
<dbReference type="InterPro" id="IPR001611">
    <property type="entry name" value="Leu-rich_rpt"/>
</dbReference>
<organism evidence="5 6">
    <name type="scientific">Cronartium quercuum f. sp. fusiforme G11</name>
    <dbReference type="NCBI Taxonomy" id="708437"/>
    <lineage>
        <taxon>Eukaryota</taxon>
        <taxon>Fungi</taxon>
        <taxon>Dikarya</taxon>
        <taxon>Basidiomycota</taxon>
        <taxon>Pucciniomycotina</taxon>
        <taxon>Pucciniomycetes</taxon>
        <taxon>Pucciniales</taxon>
        <taxon>Coleosporiaceae</taxon>
        <taxon>Cronartium</taxon>
    </lineage>
</organism>
<feature type="region of interest" description="Disordered" evidence="4">
    <location>
        <begin position="393"/>
        <end position="423"/>
    </location>
</feature>
<evidence type="ECO:0000256" key="1">
    <source>
        <dbReference type="ARBA" id="ARBA00022614"/>
    </source>
</evidence>
<feature type="compositionally biased region" description="Acidic residues" evidence="4">
    <location>
        <begin position="394"/>
        <end position="405"/>
    </location>
</feature>
<evidence type="ECO:0000256" key="3">
    <source>
        <dbReference type="ARBA" id="ARBA00022737"/>
    </source>
</evidence>
<dbReference type="InterPro" id="IPR050328">
    <property type="entry name" value="Dev_Immune_Receptor"/>
</dbReference>
<comment type="caution">
    <text evidence="5">The sequence shown here is derived from an EMBL/GenBank/DDBJ whole genome shotgun (WGS) entry which is preliminary data.</text>
</comment>
<dbReference type="InterPro" id="IPR032675">
    <property type="entry name" value="LRR_dom_sf"/>
</dbReference>
<evidence type="ECO:0008006" key="7">
    <source>
        <dbReference type="Google" id="ProtNLM"/>
    </source>
</evidence>
<dbReference type="PANTHER" id="PTHR24373:SF275">
    <property type="entry name" value="TIR DOMAIN-CONTAINING PROTEIN"/>
    <property type="match status" value="1"/>
</dbReference>
<dbReference type="InterPro" id="IPR003591">
    <property type="entry name" value="Leu-rich_rpt_typical-subtyp"/>
</dbReference>
<keyword evidence="6" id="KW-1185">Reference proteome</keyword>